<organism evidence="1 2">
    <name type="scientific">Mucor circinelloides f. lusitanicus</name>
    <name type="common">Mucor racemosus var. lusitanicus</name>
    <dbReference type="NCBI Taxonomy" id="29924"/>
    <lineage>
        <taxon>Eukaryota</taxon>
        <taxon>Fungi</taxon>
        <taxon>Fungi incertae sedis</taxon>
        <taxon>Mucoromycota</taxon>
        <taxon>Mucoromycotina</taxon>
        <taxon>Mucoromycetes</taxon>
        <taxon>Mucorales</taxon>
        <taxon>Mucorineae</taxon>
        <taxon>Mucoraceae</taxon>
        <taxon>Mucor</taxon>
    </lineage>
</organism>
<gene>
    <name evidence="1" type="ORF">FB192DRAFT_1056592</name>
</gene>
<dbReference type="Proteomes" id="UP000469890">
    <property type="component" value="Unassembled WGS sequence"/>
</dbReference>
<dbReference type="AlphaFoldDB" id="A0A8H4BN20"/>
<dbReference type="InterPro" id="IPR043129">
    <property type="entry name" value="ATPase_NBD"/>
</dbReference>
<comment type="caution">
    <text evidence="1">The sequence shown here is derived from an EMBL/GenBank/DDBJ whole genome shotgun (WGS) entry which is preliminary data.</text>
</comment>
<accession>A0A8H4BN20</accession>
<dbReference type="CDD" id="cd10170">
    <property type="entry name" value="ASKHA_NBD_HSP70"/>
    <property type="match status" value="1"/>
</dbReference>
<dbReference type="PANTHER" id="PTHR14187:SF5">
    <property type="entry name" value="HEAT SHOCK 70 KDA PROTEIN 12A"/>
    <property type="match status" value="1"/>
</dbReference>
<name>A0A8H4BN20_MUCCL</name>
<dbReference type="PANTHER" id="PTHR14187">
    <property type="entry name" value="ALPHA KINASE/ELONGATION FACTOR 2 KINASE"/>
    <property type="match status" value="1"/>
</dbReference>
<dbReference type="SUPFAM" id="SSF53067">
    <property type="entry name" value="Actin-like ATPase domain"/>
    <property type="match status" value="2"/>
</dbReference>
<proteinExistence type="predicted"/>
<evidence type="ECO:0000313" key="2">
    <source>
        <dbReference type="Proteomes" id="UP000469890"/>
    </source>
</evidence>
<dbReference type="EMBL" id="JAAECE010000002">
    <property type="protein sequence ID" value="KAF1805119.1"/>
    <property type="molecule type" value="Genomic_DNA"/>
</dbReference>
<evidence type="ECO:0000313" key="1">
    <source>
        <dbReference type="EMBL" id="KAF1805119.1"/>
    </source>
</evidence>
<protein>
    <submittedName>
        <fullName evidence="1">Uncharacterized protein</fullName>
    </submittedName>
</protein>
<sequence length="907" mass="101637">MDGPSKERVSVDFFTALLQMITVATESAIKASNIDKCRYSFTIPDGFQHASEYAGLIRYAFIMAGFLTADDDEEEDRLLFVHDAVAAGHACLVDTRKHDKVWPIQNYLVCDIGSSFIKLSLVNREATDAMSEIRSLGSIETAAYHKFARKSKANINISNISKRVSKRSLISKFIKDALHSAKSGIELYDVHKLAGMTAALIKPLCFENNVDVLYFCGKHCNQYPLSETAMASHFGSCKIVASQDVHTVSLGATLFALKTKLNQIPVFKSEVVSAREKHTTLLEGNECAALEDNLPFGSCVVGIDFGTAFSGASYANISHYTKDIKQPSIKAITEWCINQPYPKMPAALTYDNLVRSIEDARYDHDLGDKSLLGDKAIMLCYKLLLLNPPFTSYFGKSREKELNDYVERRYRENHEAPLLDMITAHIKLLCETIITTIASNERSNLNDLSLRYVIAVPVLFTRAARNLLMVAVAKAGLVSQSQLDLVQFITEPEATVLGCEDLISDIFGDMSSADQQTLAFIVCDLGGGTVDFSTMQRITKNGAHQMQQLGDSTSELCGAIHLNRKFRQYMDYLDDKYLCHTTFTFYDILEQYFDATIKRGFHPEHEDYVIPYNFSRHLPYENSRYFNGTNLIIPALELKERVFDPVLERVFRLFDDHIEKFSNVPLDALFLVGGLAGCPYVQSEIKRYCRQKGITRVIVPTNYATVVSEGAVAYYLNPHLIAARALHVSYAIQTKATLNHKDVSCMTYFAQQGTLLDAQDKISEKLVSITYPSTTVIGIFTTTDRMQADTSHVAMNDLSSSLNFRKMDELIIELPPSSVRLGTKILFKLTFKLSIDGVAITVKCLNEHLGLKELQYESMHSFGRFERRIEGVGGNADDNDSSRRIDEILKKGKMRGIRLLSKLFLGI</sequence>
<dbReference type="Gene3D" id="3.90.640.10">
    <property type="entry name" value="Actin, Chain A, domain 4"/>
    <property type="match status" value="1"/>
</dbReference>
<dbReference type="Gene3D" id="3.30.420.40">
    <property type="match status" value="2"/>
</dbReference>
<reference evidence="1 2" key="1">
    <citation type="submission" date="2019-09" db="EMBL/GenBank/DDBJ databases">
        <authorList>
            <consortium name="DOE Joint Genome Institute"/>
            <person name="Mondo S.J."/>
            <person name="Navarro-Mendoza M.I."/>
            <person name="Perez-Arques C."/>
            <person name="Panchal S."/>
            <person name="Nicolas F.E."/>
            <person name="Ganguly P."/>
            <person name="Pangilinan J."/>
            <person name="Grigoriev I."/>
            <person name="Heitman J."/>
            <person name="Sanya K."/>
            <person name="Garre V."/>
        </authorList>
    </citation>
    <scope>NUCLEOTIDE SEQUENCE [LARGE SCALE GENOMIC DNA]</scope>
    <source>
        <strain evidence="1 2">MU402</strain>
    </source>
</reference>